<accession>A0ABT6TAF9</accession>
<protein>
    <submittedName>
        <fullName evidence="2">Uncharacterized protein</fullName>
    </submittedName>
</protein>
<reference evidence="2" key="1">
    <citation type="submission" date="2023-04" db="EMBL/GenBank/DDBJ databases">
        <title>Comparative genomic analysis of Cohnella hashimotonis sp. nov., isolated from the International Space Station.</title>
        <authorList>
            <person name="Venkateswaran K."/>
            <person name="Simpson A."/>
        </authorList>
    </citation>
    <scope>NUCLEOTIDE SEQUENCE</scope>
    <source>
        <strain evidence="2">F6_2S_P_1</strain>
    </source>
</reference>
<evidence type="ECO:0000313" key="2">
    <source>
        <dbReference type="EMBL" id="MDI4643817.1"/>
    </source>
</evidence>
<dbReference type="EMBL" id="JAGRPV010000001">
    <property type="protein sequence ID" value="MDI4643817.1"/>
    <property type="molecule type" value="Genomic_DNA"/>
</dbReference>
<proteinExistence type="predicted"/>
<organism evidence="2 3">
    <name type="scientific">Cohnella hashimotonis</name>
    <dbReference type="NCBI Taxonomy" id="2826895"/>
    <lineage>
        <taxon>Bacteria</taxon>
        <taxon>Bacillati</taxon>
        <taxon>Bacillota</taxon>
        <taxon>Bacilli</taxon>
        <taxon>Bacillales</taxon>
        <taxon>Paenibacillaceae</taxon>
        <taxon>Cohnella</taxon>
    </lineage>
</organism>
<name>A0ABT6TAF9_9BACL</name>
<dbReference type="RefSeq" id="WP_282906862.1">
    <property type="nucleotide sequence ID" value="NZ_JAGRPV010000001.1"/>
</dbReference>
<feature type="region of interest" description="Disordered" evidence="1">
    <location>
        <begin position="139"/>
        <end position="164"/>
    </location>
</feature>
<evidence type="ECO:0000313" key="3">
    <source>
        <dbReference type="Proteomes" id="UP001161691"/>
    </source>
</evidence>
<keyword evidence="3" id="KW-1185">Reference proteome</keyword>
<comment type="caution">
    <text evidence="2">The sequence shown here is derived from an EMBL/GenBank/DDBJ whole genome shotgun (WGS) entry which is preliminary data.</text>
</comment>
<evidence type="ECO:0000256" key="1">
    <source>
        <dbReference type="SAM" id="MobiDB-lite"/>
    </source>
</evidence>
<dbReference type="Proteomes" id="UP001161691">
    <property type="component" value="Unassembled WGS sequence"/>
</dbReference>
<gene>
    <name evidence="2" type="ORF">KB449_02550</name>
</gene>
<sequence length="164" mass="17441">MATVLIFGGVGGWIGQERAHASPAQTTVDLNGAFNEDAFSFDANRADGNFDGSGYTYAADNRKAAFVYEWTNYRLGSFAAGKNNSVKATGQTLTIPAGKYASIRILGASTNGDKTGTFRIRYSDSTYADVSVTMKDWSTASPSGHVVQKTPHRHNGSGDANLTN</sequence>